<dbReference type="Pfam" id="PF11799">
    <property type="entry name" value="IMS_C"/>
    <property type="match status" value="1"/>
</dbReference>
<accession>A0A1E7EVH7</accession>
<dbReference type="PANTHER" id="PTHR11076">
    <property type="entry name" value="DNA REPAIR POLYMERASE UMUC / TRANSFERASE FAMILY MEMBER"/>
    <property type="match status" value="1"/>
</dbReference>
<dbReference type="InterPro" id="IPR050116">
    <property type="entry name" value="DNA_polymerase-Y"/>
</dbReference>
<dbReference type="EMBL" id="KV784373">
    <property type="protein sequence ID" value="OEU10018.1"/>
    <property type="molecule type" value="Genomic_DNA"/>
</dbReference>
<feature type="region of interest" description="Disordered" evidence="3">
    <location>
        <begin position="391"/>
        <end position="412"/>
    </location>
</feature>
<feature type="domain" description="UmuC" evidence="4">
    <location>
        <begin position="158"/>
        <end position="339"/>
    </location>
</feature>
<evidence type="ECO:0000313" key="6">
    <source>
        <dbReference type="Proteomes" id="UP000095751"/>
    </source>
</evidence>
<evidence type="ECO:0000259" key="4">
    <source>
        <dbReference type="PROSITE" id="PS50173"/>
    </source>
</evidence>
<dbReference type="CDD" id="cd03586">
    <property type="entry name" value="PolY_Pol_IV_kappa"/>
    <property type="match status" value="1"/>
</dbReference>
<dbReference type="InterPro" id="IPR043502">
    <property type="entry name" value="DNA/RNA_pol_sf"/>
</dbReference>
<dbReference type="AlphaFoldDB" id="A0A1E7EVH7"/>
<organism evidence="5 6">
    <name type="scientific">Fragilariopsis cylindrus CCMP1102</name>
    <dbReference type="NCBI Taxonomy" id="635003"/>
    <lineage>
        <taxon>Eukaryota</taxon>
        <taxon>Sar</taxon>
        <taxon>Stramenopiles</taxon>
        <taxon>Ochrophyta</taxon>
        <taxon>Bacillariophyta</taxon>
        <taxon>Bacillariophyceae</taxon>
        <taxon>Bacillariophycidae</taxon>
        <taxon>Bacillariales</taxon>
        <taxon>Bacillariaceae</taxon>
        <taxon>Fragilariopsis</taxon>
    </lineage>
</organism>
<protein>
    <recommendedName>
        <fullName evidence="2">DNA polymerase kappa</fullName>
    </recommendedName>
</protein>
<evidence type="ECO:0000313" key="5">
    <source>
        <dbReference type="EMBL" id="OEU10018.1"/>
    </source>
</evidence>
<dbReference type="Gene3D" id="1.10.150.810">
    <property type="match status" value="1"/>
</dbReference>
<dbReference type="Gene3D" id="3.30.1490.100">
    <property type="entry name" value="DNA polymerase, Y-family, little finger domain"/>
    <property type="match status" value="1"/>
</dbReference>
<dbReference type="InterPro" id="IPR024728">
    <property type="entry name" value="PolY_HhH_motif"/>
</dbReference>
<feature type="compositionally biased region" description="Basic and acidic residues" evidence="3">
    <location>
        <begin position="19"/>
        <end position="38"/>
    </location>
</feature>
<dbReference type="Pfam" id="PF00817">
    <property type="entry name" value="IMS"/>
    <property type="match status" value="1"/>
</dbReference>
<dbReference type="InterPro" id="IPR022880">
    <property type="entry name" value="DNApol_IV"/>
</dbReference>
<reference evidence="5 6" key="1">
    <citation type="submission" date="2016-09" db="EMBL/GenBank/DDBJ databases">
        <title>Extensive genetic diversity and differential bi-allelic expression allows diatom success in the polar Southern Ocean.</title>
        <authorList>
            <consortium name="DOE Joint Genome Institute"/>
            <person name="Mock T."/>
            <person name="Otillar R.P."/>
            <person name="Strauss J."/>
            <person name="Dupont C."/>
            <person name="Frickenhaus S."/>
            <person name="Maumus F."/>
            <person name="Mcmullan M."/>
            <person name="Sanges R."/>
            <person name="Schmutz J."/>
            <person name="Toseland A."/>
            <person name="Valas R."/>
            <person name="Veluchamy A."/>
            <person name="Ward B.J."/>
            <person name="Allen A."/>
            <person name="Barry K."/>
            <person name="Falciatore A."/>
            <person name="Ferrante M."/>
            <person name="Fortunato A.E."/>
            <person name="Gloeckner G."/>
            <person name="Gruber A."/>
            <person name="Hipkin R."/>
            <person name="Janech M."/>
            <person name="Kroth P."/>
            <person name="Leese F."/>
            <person name="Lindquist E."/>
            <person name="Lyon B.R."/>
            <person name="Martin J."/>
            <person name="Mayer C."/>
            <person name="Parker M."/>
            <person name="Quesneville H."/>
            <person name="Raymond J."/>
            <person name="Uhlig C."/>
            <person name="Valentin K.U."/>
            <person name="Worden A.Z."/>
            <person name="Armbrust E.V."/>
            <person name="Bowler C."/>
            <person name="Green B."/>
            <person name="Moulton V."/>
            <person name="Van Oosterhout C."/>
            <person name="Grigoriev I."/>
        </authorList>
    </citation>
    <scope>NUCLEOTIDE SEQUENCE [LARGE SCALE GENOMIC DNA]</scope>
    <source>
        <strain evidence="5 6">CCMP1102</strain>
    </source>
</reference>
<sequence>MSNSKIKIVNPYTKHKRKLPDGTEKEKPPSNKEIRRDIGNATGNSDTNTNTNTNNFPKNTGSSNINVSAQAAALCISASDKAGMEGIDREKIATIILKESGNSAYIQQQRRRDEKVNERVRHLQQRLQEASPRDYRVTDELDDTLRGYQQRQANRATCVVVDMDMFYMACELLSRPHLNDKPACVGREMILTSNYVARRYGVRSAMAGLIGRKLVEQLSDGREKLIQVPSNFKLYKEKSKIVNEVIREYDPHNMKAYSLDEVYLDIGPYLAVEEVVFRLRQHVKKATGGLTCSAGIARTHTIAKIASDANKPNGQLVVDPVSTLEFVRALPVRKIPGVGRVTEKLLQQVCNIHTGLELYEKRGLVQFLFQPATAEFLLKSSVGCSGEGSSFASFGTEQEESSDHQKGISRERSFSPESDWALLNIKLEEISRMLSEDMKRKSVMGHTVTVKVKLANFDVLNRA</sequence>
<proteinExistence type="inferred from homology"/>
<dbReference type="InterPro" id="IPR017961">
    <property type="entry name" value="DNA_pol_Y-fam_little_finger"/>
</dbReference>
<dbReference type="Gene3D" id="3.40.1170.60">
    <property type="match status" value="1"/>
</dbReference>
<dbReference type="GO" id="GO:0003684">
    <property type="term" value="F:damaged DNA binding"/>
    <property type="evidence" value="ECO:0007669"/>
    <property type="project" value="InterPro"/>
</dbReference>
<dbReference type="GO" id="GO:0006281">
    <property type="term" value="P:DNA repair"/>
    <property type="evidence" value="ECO:0007669"/>
    <property type="project" value="InterPro"/>
</dbReference>
<comment type="similarity">
    <text evidence="1">Belongs to the DNA polymerase type-Y family.</text>
</comment>
<dbReference type="Proteomes" id="UP000095751">
    <property type="component" value="Unassembled WGS sequence"/>
</dbReference>
<evidence type="ECO:0000256" key="2">
    <source>
        <dbReference type="ARBA" id="ARBA00016178"/>
    </source>
</evidence>
<dbReference type="SUPFAM" id="SSF56672">
    <property type="entry name" value="DNA/RNA polymerases"/>
    <property type="match status" value="1"/>
</dbReference>
<feature type="region of interest" description="Disordered" evidence="3">
    <location>
        <begin position="1"/>
        <end position="62"/>
    </location>
</feature>
<dbReference type="KEGG" id="fcy:FRACYDRAFT_194538"/>
<feature type="non-terminal residue" evidence="5">
    <location>
        <position position="463"/>
    </location>
</feature>
<dbReference type="Pfam" id="PF11798">
    <property type="entry name" value="IMS_HHH"/>
    <property type="match status" value="1"/>
</dbReference>
<dbReference type="Gene3D" id="1.10.150.20">
    <property type="entry name" value="5' to 3' exonuclease, C-terminal subdomain"/>
    <property type="match status" value="1"/>
</dbReference>
<dbReference type="InterPro" id="IPR036775">
    <property type="entry name" value="DNA_pol_Y-fam_lit_finger_sf"/>
</dbReference>
<dbReference type="InParanoid" id="A0A1E7EVH7"/>
<feature type="compositionally biased region" description="Basic and acidic residues" evidence="3">
    <location>
        <begin position="401"/>
        <end position="412"/>
    </location>
</feature>
<keyword evidence="6" id="KW-1185">Reference proteome</keyword>
<dbReference type="OrthoDB" id="1747274at2759"/>
<dbReference type="InterPro" id="IPR043128">
    <property type="entry name" value="Rev_trsase/Diguanyl_cyclase"/>
</dbReference>
<dbReference type="SUPFAM" id="SSF100879">
    <property type="entry name" value="Lesion bypass DNA polymerase (Y-family), little finger domain"/>
    <property type="match status" value="1"/>
</dbReference>
<dbReference type="InterPro" id="IPR001126">
    <property type="entry name" value="UmuC"/>
</dbReference>
<dbReference type="Gene3D" id="3.30.70.270">
    <property type="match status" value="1"/>
</dbReference>
<dbReference type="PROSITE" id="PS50173">
    <property type="entry name" value="UMUC"/>
    <property type="match status" value="1"/>
</dbReference>
<dbReference type="PANTHER" id="PTHR11076:SF33">
    <property type="entry name" value="DNA POLYMERASE KAPPA"/>
    <property type="match status" value="1"/>
</dbReference>
<gene>
    <name evidence="5" type="primary">PolKa</name>
    <name evidence="5" type="ORF">FRACYDRAFT_194538</name>
</gene>
<evidence type="ECO:0000256" key="3">
    <source>
        <dbReference type="SAM" id="MobiDB-lite"/>
    </source>
</evidence>
<evidence type="ECO:0000256" key="1">
    <source>
        <dbReference type="ARBA" id="ARBA00010945"/>
    </source>
</evidence>
<dbReference type="GO" id="GO:0042276">
    <property type="term" value="P:error-prone translesion synthesis"/>
    <property type="evidence" value="ECO:0007669"/>
    <property type="project" value="TreeGrafter"/>
</dbReference>
<dbReference type="GO" id="GO:0005634">
    <property type="term" value="C:nucleus"/>
    <property type="evidence" value="ECO:0007669"/>
    <property type="project" value="TreeGrafter"/>
</dbReference>
<name>A0A1E7EVH7_9STRA</name>
<feature type="compositionally biased region" description="Low complexity" evidence="3">
    <location>
        <begin position="40"/>
        <end position="60"/>
    </location>
</feature>
<dbReference type="GO" id="GO:0003887">
    <property type="term" value="F:DNA-directed DNA polymerase activity"/>
    <property type="evidence" value="ECO:0007669"/>
    <property type="project" value="InterPro"/>
</dbReference>